<evidence type="ECO:0000313" key="1">
    <source>
        <dbReference type="EMBL" id="SQI42345.1"/>
    </source>
</evidence>
<dbReference type="Proteomes" id="UP000248897">
    <property type="component" value="Chromosome 1"/>
</dbReference>
<sequence>MHTVSAVNALPLCNVPVAFQAAALLPACKIHPRALPFGPLRAKFKSVHDRFVTHPSDLSKRLGMSELGAWLQLEIHGVHIGGFKMTDLAIWHASCIN</sequence>
<proteinExistence type="predicted"/>
<dbReference type="EMBL" id="LS483469">
    <property type="protein sequence ID" value="SQI42345.1"/>
    <property type="molecule type" value="Genomic_DNA"/>
</dbReference>
<dbReference type="AlphaFoldDB" id="A0A2X4XQW5"/>
<organism evidence="1 2">
    <name type="scientific">Serratia plymuthica</name>
    <dbReference type="NCBI Taxonomy" id="82996"/>
    <lineage>
        <taxon>Bacteria</taxon>
        <taxon>Pseudomonadati</taxon>
        <taxon>Pseudomonadota</taxon>
        <taxon>Gammaproteobacteria</taxon>
        <taxon>Enterobacterales</taxon>
        <taxon>Yersiniaceae</taxon>
        <taxon>Serratia</taxon>
    </lineage>
</organism>
<reference evidence="1 2" key="1">
    <citation type="submission" date="2018-06" db="EMBL/GenBank/DDBJ databases">
        <authorList>
            <consortium name="Pathogen Informatics"/>
            <person name="Doyle S."/>
        </authorList>
    </citation>
    <scope>NUCLEOTIDE SEQUENCE [LARGE SCALE GENOMIC DNA]</scope>
    <source>
        <strain evidence="1 2">NCTC12961</strain>
    </source>
</reference>
<gene>
    <name evidence="1" type="ORF">NCTC12961_03595</name>
</gene>
<evidence type="ECO:0000313" key="2">
    <source>
        <dbReference type="Proteomes" id="UP000248897"/>
    </source>
</evidence>
<protein>
    <submittedName>
        <fullName evidence="1">Uncharacterized protein</fullName>
    </submittedName>
</protein>
<name>A0A2X4XQW5_SERPL</name>
<accession>A0A2X4XQW5</accession>